<reference evidence="4" key="1">
    <citation type="submission" date="2017-04" db="EMBL/GenBank/DDBJ databases">
        <title>Function of individual gut microbiota members based on whole genome sequencing of pure cultures obtained from chicken caecum.</title>
        <authorList>
            <person name="Medvecky M."/>
            <person name="Cejkova D."/>
            <person name="Polansky O."/>
            <person name="Karasova D."/>
            <person name="Kubasova T."/>
            <person name="Cizek A."/>
            <person name="Rychlik I."/>
        </authorList>
    </citation>
    <scope>NUCLEOTIDE SEQUENCE [LARGE SCALE GENOMIC DNA]</scope>
    <source>
        <strain evidence="4">An43</strain>
    </source>
</reference>
<dbReference type="InterPro" id="IPR036237">
    <property type="entry name" value="Xyl_isomerase-like_sf"/>
</dbReference>
<dbReference type="InterPro" id="IPR032675">
    <property type="entry name" value="LRR_dom_sf"/>
</dbReference>
<dbReference type="InterPro" id="IPR011050">
    <property type="entry name" value="Pectin_lyase_fold/virulence"/>
</dbReference>
<evidence type="ECO:0000313" key="4">
    <source>
        <dbReference type="Proteomes" id="UP000195386"/>
    </source>
</evidence>
<dbReference type="PROSITE" id="PS50022">
    <property type="entry name" value="FA58C_3"/>
    <property type="match status" value="2"/>
</dbReference>
<evidence type="ECO:0000259" key="2">
    <source>
        <dbReference type="PROSITE" id="PS50022"/>
    </source>
</evidence>
<dbReference type="Pfam" id="PF00754">
    <property type="entry name" value="F5_F8_type_C"/>
    <property type="match status" value="1"/>
</dbReference>
<name>A0A1Y3YPN2_9BACE</name>
<gene>
    <name evidence="3" type="ORF">B5F97_15305</name>
</gene>
<dbReference type="PANTHER" id="PTHR12110:SF53">
    <property type="entry name" value="BLR5974 PROTEIN"/>
    <property type="match status" value="1"/>
</dbReference>
<dbReference type="InterPro" id="IPR026906">
    <property type="entry name" value="LRR_5"/>
</dbReference>
<accession>A0A1Y3YPN2</accession>
<dbReference type="PANTHER" id="PTHR12110">
    <property type="entry name" value="HYDROXYPYRUVATE ISOMERASE"/>
    <property type="match status" value="1"/>
</dbReference>
<protein>
    <recommendedName>
        <fullName evidence="2">F5/8 type C domain-containing protein</fullName>
    </recommendedName>
</protein>
<dbReference type="Gene3D" id="3.20.20.150">
    <property type="entry name" value="Divalent-metal-dependent TIM barrel enzymes"/>
    <property type="match status" value="1"/>
</dbReference>
<organism evidence="3 4">
    <name type="scientific">Bacteroides clarus</name>
    <dbReference type="NCBI Taxonomy" id="626929"/>
    <lineage>
        <taxon>Bacteria</taxon>
        <taxon>Pseudomonadati</taxon>
        <taxon>Bacteroidota</taxon>
        <taxon>Bacteroidia</taxon>
        <taxon>Bacteroidales</taxon>
        <taxon>Bacteroidaceae</taxon>
        <taxon>Bacteroides</taxon>
    </lineage>
</organism>
<feature type="domain" description="F5/8 type C" evidence="2">
    <location>
        <begin position="1631"/>
        <end position="1796"/>
    </location>
</feature>
<comment type="caution">
    <text evidence="3">The sequence shown here is derived from an EMBL/GenBank/DDBJ whole genome shotgun (WGS) entry which is preliminary data.</text>
</comment>
<evidence type="ECO:0000256" key="1">
    <source>
        <dbReference type="SAM" id="SignalP"/>
    </source>
</evidence>
<dbReference type="InterPro" id="IPR008979">
    <property type="entry name" value="Galactose-bd-like_sf"/>
</dbReference>
<feature type="chain" id="PRO_5012260507" description="F5/8 type C domain-containing protein" evidence="1">
    <location>
        <begin position="27"/>
        <end position="1802"/>
    </location>
</feature>
<dbReference type="InterPro" id="IPR050312">
    <property type="entry name" value="IolE/XylAMocC-like"/>
</dbReference>
<proteinExistence type="predicted"/>
<dbReference type="Gene3D" id="2.60.120.260">
    <property type="entry name" value="Galactose-binding domain-like"/>
    <property type="match status" value="2"/>
</dbReference>
<feature type="domain" description="F5/8 type C" evidence="2">
    <location>
        <begin position="698"/>
        <end position="881"/>
    </location>
</feature>
<dbReference type="InterPro" id="IPR000421">
    <property type="entry name" value="FA58C"/>
</dbReference>
<dbReference type="Gene3D" id="3.80.10.10">
    <property type="entry name" value="Ribonuclease Inhibitor"/>
    <property type="match status" value="1"/>
</dbReference>
<dbReference type="RefSeq" id="WP_087426781.1">
    <property type="nucleotide sequence ID" value="NZ_NFII01000018.1"/>
</dbReference>
<feature type="signal peptide" evidence="1">
    <location>
        <begin position="1"/>
        <end position="26"/>
    </location>
</feature>
<dbReference type="SUPFAM" id="SSF52058">
    <property type="entry name" value="L domain-like"/>
    <property type="match status" value="1"/>
</dbReference>
<dbReference type="SUPFAM" id="SSF49785">
    <property type="entry name" value="Galactose-binding domain-like"/>
    <property type="match status" value="1"/>
</dbReference>
<dbReference type="Pfam" id="PF13306">
    <property type="entry name" value="LRR_5"/>
    <property type="match status" value="1"/>
</dbReference>
<dbReference type="InterPro" id="IPR013022">
    <property type="entry name" value="Xyl_isomerase-like_TIM-brl"/>
</dbReference>
<dbReference type="SUPFAM" id="SSF51658">
    <property type="entry name" value="Xylose isomerase-like"/>
    <property type="match status" value="1"/>
</dbReference>
<dbReference type="Pfam" id="PF01261">
    <property type="entry name" value="AP_endonuc_2"/>
    <property type="match status" value="1"/>
</dbReference>
<keyword evidence="1" id="KW-0732">Signal</keyword>
<dbReference type="SUPFAM" id="SSF51126">
    <property type="entry name" value="Pectin lyase-like"/>
    <property type="match status" value="1"/>
</dbReference>
<sequence>MKFKKKIISSIVALSFTAATLPFIYAETANTSEAISELTAPGKEALTLADKSLSGGNLRAKIDSKFGKKYTDLKKLVIQEGKLTVEDCRFIRQSLTSLEELVIEKNANFANSMVPKSAFDGMTSLKKVTMTQVKELGLKSFSGCENLEEIDFPNVTKTGVQVFAQAKGSNSSRLKVARLPKLKHAEPRMFYYCTNLAELYLTNPPTLTRPVGKEGLWFERVTKMIIHVPSRKEYDEFMKAENCTNIDWSAFNFTADNGDQLPAVKQAAEYKDSDYDFLRKELLPRFDKTNKVYNEGYYTGDYKVSLNMYTFNTNINAWMSNSHAAPQLSTLDAIKWAAKVGFDAVDVTGYYIPGYSNTDMPTKPESEILAYARKIKELCAKLNIEISGTGIQNNFADANEARRRKDVERIKFWIKAAHEMGAPVLRIFAGPPPADIRREGWEKIARDRIAPLVREVAIYAKENYPDVHIGLQNHGGMLATANQVIQTLKWIDCDNVGIINDTGFYREFLNTDATKYDWYRDIALVLPYSNNFQIKKKPAGAETDELMNLNRLMQDIRKSPYRGYIPIELLWINRDEGSPNKLQTPPYEETIAFLQKLKKAMEDSKSYKETTNLPSQGGLNFSINSLHPNIIDFDIKTNTLNLLPNTALYLLNEQISTSGDNCIRVTSANGIPRSEIEEIQDNDLLVLSNGKSKAQYRIHIKHYQLTNHALNPDPKRIKVSSYGTKCDFTKAFNGISTGTSESGWFSDNGQARDGKEIFWLALDLEEEKTIHAFGVAWGTNVSSLKKRIKDGTYRVMYTNDPQKWAKVSHASQGGKEGLSNYNKPQGWTEAYTQNVNNLPDANGNKVFIRSLDKPIKARYVMVTGEIASRTIEIYNFFVFQRQLVDGVIEKPVYPTFNPVNIQPDYEGMSIMPGRPAVIKQGTNVPTYHLTAQKAITVAATLLSPNDKVVYTSSPITLKQGETYKLTPSLSATEAGTYRMLFTINGEKTVFDTYYFTAIKEDIHPYTYASPYPAIHMSDDRLVYTPDSKGNQVIDYSNVGYMGGGTAIPNVPVRVILAPSDNKDADDTERIQNAINMLGRFPMDKNGFRGAILLKAGTFRVSKSIKIDKSGIVIKGEGDGHEAIKQHNIPLSSKNWYDYTQSEKAEKGVTKIVATWVADSYNKNVAIFNISGGNIQSEKPIEIADQYVPAGTRTLRVQEIGDLKAGDNILITRAIGPAWAQDLRMDVITDAPAVFSANQWAVNGKVDRAYQGINQERTIHSIDTQNKIITLVEPIVDPLNMKYGVSTVTRFSSANRVQHSGIENLQLISRFNKNSTAENTAFEINYKSYDDEYHAQVGVRVGDAENIWIRRITNYHIDVAVNISGGSRWITVQDVNCLEPVSGVGGERRYSFTNSGGTLVLNQRNYTRYTRHGFIIMGHVMGPNVFYNDRSDYQFDANEPHLRWSAGGLFDNVKGRIYVQNRWNNGTAHGWSGANYTMYNNEGKFIVSQNQLAPNYIFGQSDAADRLPFVMAEVDPGNVPNFKAYEYSIGQKMQPGSLYLQQLKDRLGKEAVKNTNISEIPAYIDKTVNLDEAFANLSGINVNGKKLEGFKKEVLEYTIPIELDYTTLPKVTATAVKGVNVTKSESKKGVTFTATQDGKITNVYTITYGYISKERVSSSNSDKQIDKLVDGSSKTLWSQSGSPYVQFYLGDTPKEIEKVSLGYGRNTQIRRQYYFDFEISNDGYTWEKVKNSDWQEDNLKRGHIMGMLVQPGVGSKKSDYETFIFPKGVKARLLRIQMYGCRNGQGSGSANANAYWAIDVVTK</sequence>
<evidence type="ECO:0000313" key="3">
    <source>
        <dbReference type="EMBL" id="OUN99835.1"/>
    </source>
</evidence>
<dbReference type="Proteomes" id="UP000195386">
    <property type="component" value="Unassembled WGS sequence"/>
</dbReference>
<dbReference type="EMBL" id="NFII01000018">
    <property type="protein sequence ID" value="OUN99835.1"/>
    <property type="molecule type" value="Genomic_DNA"/>
</dbReference>